<dbReference type="Pfam" id="PF00149">
    <property type="entry name" value="Metallophos"/>
    <property type="match status" value="1"/>
</dbReference>
<dbReference type="GO" id="GO:0016787">
    <property type="term" value="F:hydrolase activity"/>
    <property type="evidence" value="ECO:0007669"/>
    <property type="project" value="InterPro"/>
</dbReference>
<protein>
    <submittedName>
        <fullName evidence="2">Metallophosphoesterase</fullName>
    </submittedName>
</protein>
<proteinExistence type="predicted"/>
<dbReference type="EMBL" id="CP158299">
    <property type="protein sequence ID" value="XBV84954.1"/>
    <property type="molecule type" value="Genomic_DNA"/>
</dbReference>
<dbReference type="SUPFAM" id="SSF56300">
    <property type="entry name" value="Metallo-dependent phosphatases"/>
    <property type="match status" value="1"/>
</dbReference>
<dbReference type="KEGG" id="dsc:ABOD76_16125"/>
<name>A0AAU7U8B4_9DEIO</name>
<dbReference type="PANTHER" id="PTHR46546:SF4">
    <property type="entry name" value="SHEWANELLA-LIKE PROTEIN PHOSPHATASE 1"/>
    <property type="match status" value="1"/>
</dbReference>
<dbReference type="PANTHER" id="PTHR46546">
    <property type="entry name" value="SHEWANELLA-LIKE PROTEIN PHOSPHATASE 1"/>
    <property type="match status" value="1"/>
</dbReference>
<gene>
    <name evidence="2" type="ORF">ABOD76_16125</name>
</gene>
<sequence length="278" mass="30802">MADLWVVGDVHGALVPLRTLLRRARLVDEQDRWTGGDARLVFLGDLTDRGPDGFAVLRLVQALERQAAQVGGEVYSLLGNHEVMLLAALHFGGRRAAGNDPYGLYDYWRQNGGRRRDLARIEPTDVTWLQARPAMLQLDHWLFVHADAPLYQRLGQSLEAVNQRMAALLHAQTPDIWGELLNAFAERSTFAGPDGRERARQQLERYGGRRIAHGHTPVFVLRADEPGASQHPHSYAGGLVLGLDSGMAYLRGSGFMVRLNERPGLLGSGILETVYLQG</sequence>
<dbReference type="AlphaFoldDB" id="A0AAU7U8B4"/>
<evidence type="ECO:0000313" key="2">
    <source>
        <dbReference type="EMBL" id="XBV84954.1"/>
    </source>
</evidence>
<dbReference type="RefSeq" id="WP_350242991.1">
    <property type="nucleotide sequence ID" value="NZ_CP158299.1"/>
</dbReference>
<dbReference type="Gene3D" id="3.60.21.10">
    <property type="match status" value="1"/>
</dbReference>
<accession>A0AAU7U8B4</accession>
<organism evidence="2">
    <name type="scientific">Deinococcus sonorensis KR-87</name>
    <dbReference type="NCBI Taxonomy" id="694439"/>
    <lineage>
        <taxon>Bacteria</taxon>
        <taxon>Thermotogati</taxon>
        <taxon>Deinococcota</taxon>
        <taxon>Deinococci</taxon>
        <taxon>Deinococcales</taxon>
        <taxon>Deinococcaceae</taxon>
        <taxon>Deinococcus</taxon>
    </lineage>
</organism>
<feature type="domain" description="Calcineurin-like phosphoesterase" evidence="1">
    <location>
        <begin position="4"/>
        <end position="218"/>
    </location>
</feature>
<dbReference type="InterPro" id="IPR029052">
    <property type="entry name" value="Metallo-depent_PP-like"/>
</dbReference>
<dbReference type="InterPro" id="IPR004843">
    <property type="entry name" value="Calcineurin-like_PHP"/>
</dbReference>
<evidence type="ECO:0000259" key="1">
    <source>
        <dbReference type="Pfam" id="PF00149"/>
    </source>
</evidence>
<reference evidence="2" key="1">
    <citation type="submission" date="2024-06" db="EMBL/GenBank/DDBJ databases">
        <title>Draft Genome Sequence of Deinococcus sonorensis Type Strain KR-87, a Biofilm Producing Representative of the Genus Deinococcus.</title>
        <authorList>
            <person name="Boren L.S."/>
            <person name="Grosso R.A."/>
            <person name="Hugenberg-Cox A.N."/>
            <person name="Hill J.T.E."/>
            <person name="Albert C.M."/>
            <person name="Tuohy J.M."/>
        </authorList>
    </citation>
    <scope>NUCLEOTIDE SEQUENCE</scope>
    <source>
        <strain evidence="2">KR-87</strain>
    </source>
</reference>